<gene>
    <name evidence="1" type="ORF">QFC22_002110</name>
</gene>
<organism evidence="1 2">
    <name type="scientific">Naganishia vaughanmartiniae</name>
    <dbReference type="NCBI Taxonomy" id="1424756"/>
    <lineage>
        <taxon>Eukaryota</taxon>
        <taxon>Fungi</taxon>
        <taxon>Dikarya</taxon>
        <taxon>Basidiomycota</taxon>
        <taxon>Agaricomycotina</taxon>
        <taxon>Tremellomycetes</taxon>
        <taxon>Filobasidiales</taxon>
        <taxon>Filobasidiaceae</taxon>
        <taxon>Naganishia</taxon>
    </lineage>
</organism>
<dbReference type="Proteomes" id="UP001243375">
    <property type="component" value="Unassembled WGS sequence"/>
</dbReference>
<dbReference type="EMBL" id="JASBWU010000005">
    <property type="protein sequence ID" value="KAJ9121494.1"/>
    <property type="molecule type" value="Genomic_DNA"/>
</dbReference>
<evidence type="ECO:0000313" key="2">
    <source>
        <dbReference type="Proteomes" id="UP001243375"/>
    </source>
</evidence>
<reference evidence="1" key="1">
    <citation type="submission" date="2023-04" db="EMBL/GenBank/DDBJ databases">
        <title>Draft Genome sequencing of Naganishia species isolated from polar environments using Oxford Nanopore Technology.</title>
        <authorList>
            <person name="Leo P."/>
            <person name="Venkateswaran K."/>
        </authorList>
    </citation>
    <scope>NUCLEOTIDE SEQUENCE</scope>
    <source>
        <strain evidence="1">MNA-CCFEE 5425</strain>
    </source>
</reference>
<comment type="caution">
    <text evidence="1">The sequence shown here is derived from an EMBL/GenBank/DDBJ whole genome shotgun (WGS) entry which is preliminary data.</text>
</comment>
<evidence type="ECO:0000313" key="1">
    <source>
        <dbReference type="EMBL" id="KAJ9121494.1"/>
    </source>
</evidence>
<keyword evidence="2" id="KW-1185">Reference proteome</keyword>
<proteinExistence type="predicted"/>
<protein>
    <submittedName>
        <fullName evidence="1">Uncharacterized protein</fullName>
    </submittedName>
</protein>
<name>A0ACC2XBV5_9TREE</name>
<sequence>MIWNLHGWNGYYNWTGIAGEGVWLEVDSVVEGLDIEVGVDTDGPIHIVSPLSPMLGDTTSTQSLLLSPIIAPLNISQPTYPNYRIASPYPVNATIPTDMHPMRVVIVPTSESPDTSSNTQVSLGNSMCAVKRAENRTGSLAANRDEVEKTHTSVLQRPEGWRWGFVTEQLQAEVNYTAWVVQDNTGDASADMLQRGSLSQRIMFRTKEDGFPCPLAHSLALCPSIAYAAALDPSASANSVTTSLPDSVTEILVSSLNAFSTSLLAQACGRDLFSPVWTLHFPHLGLERQEHNQKKPGYTVCRTHLYAGVLVHTALAVSRQLSEGR</sequence>
<accession>A0ACC2XBV5</accession>